<dbReference type="AlphaFoldDB" id="A0A6L5B8I9"/>
<proteinExistence type="predicted"/>
<keyword evidence="3" id="KW-1185">Reference proteome</keyword>
<protein>
    <recommendedName>
        <fullName evidence="1">Calcineurin-like phosphoesterase domain-containing protein</fullName>
    </recommendedName>
</protein>
<evidence type="ECO:0000313" key="2">
    <source>
        <dbReference type="EMBL" id="KAF1001663.1"/>
    </source>
</evidence>
<dbReference type="InterPro" id="IPR029052">
    <property type="entry name" value="Metallo-depent_PP-like"/>
</dbReference>
<dbReference type="EMBL" id="WRXP01003209">
    <property type="protein sequence ID" value="KAF1001663.1"/>
    <property type="molecule type" value="Genomic_DNA"/>
</dbReference>
<reference evidence="2" key="1">
    <citation type="submission" date="2020-01" db="EMBL/GenBank/DDBJ databases">
        <title>The Celery Genome Sequence Reveals Sequential Paleo-tetraploidization, Resistance Gene Elimination, Karyotype Evolution, and Functional Innovation in Apiales.</title>
        <authorList>
            <person name="Song X."/>
        </authorList>
    </citation>
    <scope>NUCLEOTIDE SEQUENCE</scope>
    <source>
        <tissue evidence="2">Leaf</tissue>
    </source>
</reference>
<evidence type="ECO:0000313" key="3">
    <source>
        <dbReference type="Proteomes" id="UP000593563"/>
    </source>
</evidence>
<gene>
    <name evidence="2" type="ORF">AG4045_023272</name>
</gene>
<dbReference type="PANTHER" id="PTHR46422">
    <property type="entry name" value="SERINE/THREONINE-PROTEIN PHOSPHATASE BSL3"/>
    <property type="match status" value="1"/>
</dbReference>
<dbReference type="PANTHER" id="PTHR46422:SF4">
    <property type="entry name" value="SERINE_THREONINE-PROTEIN PHOSPHATASE BSL3"/>
    <property type="match status" value="1"/>
</dbReference>
<dbReference type="Pfam" id="PF00149">
    <property type="entry name" value="Metallophos"/>
    <property type="match status" value="1"/>
</dbReference>
<dbReference type="Proteomes" id="UP000593563">
    <property type="component" value="Unassembled WGS sequence"/>
</dbReference>
<accession>A0A6L5B8I9</accession>
<organism evidence="2 3">
    <name type="scientific">Apium graveolens</name>
    <name type="common">Celery</name>
    <dbReference type="NCBI Taxonomy" id="4045"/>
    <lineage>
        <taxon>Eukaryota</taxon>
        <taxon>Viridiplantae</taxon>
        <taxon>Streptophyta</taxon>
        <taxon>Embryophyta</taxon>
        <taxon>Tracheophyta</taxon>
        <taxon>Spermatophyta</taxon>
        <taxon>Magnoliopsida</taxon>
        <taxon>eudicotyledons</taxon>
        <taxon>Gunneridae</taxon>
        <taxon>Pentapetalae</taxon>
        <taxon>asterids</taxon>
        <taxon>campanulids</taxon>
        <taxon>Apiales</taxon>
        <taxon>Apiaceae</taxon>
        <taxon>Apioideae</taxon>
        <taxon>apioid superclade</taxon>
        <taxon>Apieae</taxon>
        <taxon>Apium</taxon>
    </lineage>
</organism>
<dbReference type="Gene3D" id="3.60.21.10">
    <property type="match status" value="1"/>
</dbReference>
<feature type="non-terminal residue" evidence="2">
    <location>
        <position position="1"/>
    </location>
</feature>
<name>A0A6L5B8I9_APIGR</name>
<dbReference type="GO" id="GO:0016787">
    <property type="term" value="F:hydrolase activity"/>
    <property type="evidence" value="ECO:0007669"/>
    <property type="project" value="InterPro"/>
</dbReference>
<comment type="caution">
    <text evidence="2">The sequence shown here is derived from an EMBL/GenBank/DDBJ whole genome shotgun (WGS) entry which is preliminary data.</text>
</comment>
<sequence>VECLLNVHLIRGNHGTADINALFGFRIECIERMGERDGIWAWHQINGLFNWLPLAALIRCLLDTLKELSFHLRLILGL</sequence>
<dbReference type="InterPro" id="IPR004843">
    <property type="entry name" value="Calcineurin-like_PHP"/>
</dbReference>
<dbReference type="SUPFAM" id="SSF56300">
    <property type="entry name" value="Metallo-dependent phosphatases"/>
    <property type="match status" value="1"/>
</dbReference>
<feature type="domain" description="Calcineurin-like phosphoesterase" evidence="1">
    <location>
        <begin position="6"/>
        <end position="59"/>
    </location>
</feature>
<evidence type="ECO:0000259" key="1">
    <source>
        <dbReference type="Pfam" id="PF00149"/>
    </source>
</evidence>